<dbReference type="SUPFAM" id="SSF56436">
    <property type="entry name" value="C-type lectin-like"/>
    <property type="match status" value="1"/>
</dbReference>
<name>A0A7T8B8Y1_9SPIR</name>
<evidence type="ECO:0000259" key="2">
    <source>
        <dbReference type="Pfam" id="PF03781"/>
    </source>
</evidence>
<feature type="chain" id="PRO_5031410197" evidence="1">
    <location>
        <begin position="23"/>
        <end position="261"/>
    </location>
</feature>
<dbReference type="KEGG" id="bhc:JFL75_12665"/>
<dbReference type="AlphaFoldDB" id="A0A7T8B8Y1"/>
<feature type="signal peptide" evidence="1">
    <location>
        <begin position="1"/>
        <end position="22"/>
    </location>
</feature>
<dbReference type="InterPro" id="IPR005532">
    <property type="entry name" value="SUMF_dom"/>
</dbReference>
<organism evidence="3 4">
    <name type="scientific">Breznakiella homolactica</name>
    <dbReference type="NCBI Taxonomy" id="2798577"/>
    <lineage>
        <taxon>Bacteria</taxon>
        <taxon>Pseudomonadati</taxon>
        <taxon>Spirochaetota</taxon>
        <taxon>Spirochaetia</taxon>
        <taxon>Spirochaetales</taxon>
        <taxon>Breznakiellaceae</taxon>
        <taxon>Breznakiella</taxon>
    </lineage>
</organism>
<keyword evidence="4" id="KW-1185">Reference proteome</keyword>
<evidence type="ECO:0000313" key="3">
    <source>
        <dbReference type="EMBL" id="QQO07791.1"/>
    </source>
</evidence>
<keyword evidence="1" id="KW-0732">Signal</keyword>
<dbReference type="Proteomes" id="UP000595917">
    <property type="component" value="Chromosome"/>
</dbReference>
<dbReference type="PANTHER" id="PTHR23150:SF19">
    <property type="entry name" value="FORMYLGLYCINE-GENERATING ENZYME"/>
    <property type="match status" value="1"/>
</dbReference>
<dbReference type="Pfam" id="PF03781">
    <property type="entry name" value="FGE-sulfatase"/>
    <property type="match status" value="1"/>
</dbReference>
<reference evidence="3" key="1">
    <citation type="submission" date="2021-01" db="EMBL/GenBank/DDBJ databases">
        <title>Description of Breznakiella homolactica.</title>
        <authorList>
            <person name="Song Y."/>
            <person name="Brune A."/>
        </authorList>
    </citation>
    <scope>NUCLEOTIDE SEQUENCE</scope>
    <source>
        <strain evidence="3">RmG30</strain>
    </source>
</reference>
<dbReference type="GO" id="GO:0120147">
    <property type="term" value="F:formylglycine-generating oxidase activity"/>
    <property type="evidence" value="ECO:0007669"/>
    <property type="project" value="TreeGrafter"/>
</dbReference>
<dbReference type="InterPro" id="IPR042095">
    <property type="entry name" value="SUMF_sf"/>
</dbReference>
<dbReference type="EMBL" id="CP067089">
    <property type="protein sequence ID" value="QQO07791.1"/>
    <property type="molecule type" value="Genomic_DNA"/>
</dbReference>
<gene>
    <name evidence="3" type="ORF">JFL75_12665</name>
</gene>
<dbReference type="InterPro" id="IPR051043">
    <property type="entry name" value="Sulfatase_Mod_Factor_Kinase"/>
</dbReference>
<dbReference type="Gene3D" id="3.90.1580.10">
    <property type="entry name" value="paralog of FGE (formylglycine-generating enzyme)"/>
    <property type="match status" value="1"/>
</dbReference>
<protein>
    <submittedName>
        <fullName evidence="3">Formylglycine-generating enzyme family protein</fullName>
    </submittedName>
</protein>
<evidence type="ECO:0000256" key="1">
    <source>
        <dbReference type="SAM" id="SignalP"/>
    </source>
</evidence>
<feature type="domain" description="Sulfatase-modifying factor enzyme-like" evidence="2">
    <location>
        <begin position="31"/>
        <end position="258"/>
    </location>
</feature>
<evidence type="ECO:0000313" key="4">
    <source>
        <dbReference type="Proteomes" id="UP000595917"/>
    </source>
</evidence>
<dbReference type="RefSeq" id="WP_215625097.1">
    <property type="nucleotide sequence ID" value="NZ_CP067089.2"/>
</dbReference>
<dbReference type="InterPro" id="IPR016187">
    <property type="entry name" value="CTDL_fold"/>
</dbReference>
<dbReference type="PANTHER" id="PTHR23150">
    <property type="entry name" value="SULFATASE MODIFYING FACTOR 1, 2"/>
    <property type="match status" value="1"/>
</dbReference>
<proteinExistence type="predicted"/>
<sequence>MNKYITAVFAAALSLPASVLMAQSAGGSDNGFIRIAGGTFTMGSPAAEAGRQDDEAQHSVTVDGFYLAEHQVTQEDYEALMGNNPSWIKGQGLPVEQVTWLEAVQYCNALSVQEGLVPAYTVNGSSITWNREANGYRLPTEAEWEYACRAGTVSAYSTGSSITKTQANYEGRTTTPPGSFAPNPWGLYDMHGNVWEWVWDWYGPYTPGSRTNPGGSDSGTDRVMRGGSWAYKIEDTRSARRGHRTPNTRICIGFRLARNAP</sequence>
<accession>A0A7T8B8Y1</accession>